<dbReference type="GO" id="GO:0016829">
    <property type="term" value="F:lyase activity"/>
    <property type="evidence" value="ECO:0007669"/>
    <property type="project" value="UniProtKB-KW"/>
</dbReference>
<organism evidence="2 3">
    <name type="scientific">Hapsidospora chrysogenum (strain ATCC 11550 / CBS 779.69 / DSM 880 / IAM 14645 / JCM 23072 / IMI 49137)</name>
    <name type="common">Acremonium chrysogenum</name>
    <dbReference type="NCBI Taxonomy" id="857340"/>
    <lineage>
        <taxon>Eukaryota</taxon>
        <taxon>Fungi</taxon>
        <taxon>Dikarya</taxon>
        <taxon>Ascomycota</taxon>
        <taxon>Pezizomycotina</taxon>
        <taxon>Sordariomycetes</taxon>
        <taxon>Hypocreomycetidae</taxon>
        <taxon>Hypocreales</taxon>
        <taxon>Bionectriaceae</taxon>
        <taxon>Hapsidospora</taxon>
    </lineage>
</organism>
<dbReference type="InterPro" id="IPR004843">
    <property type="entry name" value="Calcineurin-like_PHP"/>
</dbReference>
<proteinExistence type="predicted"/>
<dbReference type="InterPro" id="IPR051693">
    <property type="entry name" value="UPF0046_metallophosphoest"/>
</dbReference>
<dbReference type="Gene3D" id="3.60.21.10">
    <property type="match status" value="1"/>
</dbReference>
<feature type="domain" description="Calcineurin-like phosphoesterase" evidence="1">
    <location>
        <begin position="12"/>
        <end position="195"/>
    </location>
</feature>
<reference evidence="3" key="1">
    <citation type="journal article" date="2014" name="Genome Announc.">
        <title>Genome sequence and annotation of Acremonium chrysogenum, producer of the beta-lactam antibiotic cephalosporin C.</title>
        <authorList>
            <person name="Terfehr D."/>
            <person name="Dahlmann T.A."/>
            <person name="Specht T."/>
            <person name="Zadra I."/>
            <person name="Kuernsteiner H."/>
            <person name="Kueck U."/>
        </authorList>
    </citation>
    <scope>NUCLEOTIDE SEQUENCE [LARGE SCALE GENOMIC DNA]</scope>
    <source>
        <strain evidence="3">ATCC 11550 / CBS 779.69 / DSM 880 / IAM 14645 / JCM 23072 / IMI 49137</strain>
    </source>
</reference>
<comment type="caution">
    <text evidence="2">The sequence shown here is derived from an EMBL/GenBank/DDBJ whole genome shotgun (WGS) entry which is preliminary data.</text>
</comment>
<dbReference type="GO" id="GO:0016787">
    <property type="term" value="F:hydrolase activity"/>
    <property type="evidence" value="ECO:0007669"/>
    <property type="project" value="InterPro"/>
</dbReference>
<dbReference type="InterPro" id="IPR029052">
    <property type="entry name" value="Metallo-depent_PP-like"/>
</dbReference>
<dbReference type="Pfam" id="PF00149">
    <property type="entry name" value="Metallophos"/>
    <property type="match status" value="1"/>
</dbReference>
<dbReference type="OrthoDB" id="630188at2759"/>
<evidence type="ECO:0000313" key="2">
    <source>
        <dbReference type="EMBL" id="KFH41989.1"/>
    </source>
</evidence>
<gene>
    <name evidence="2" type="ORF">ACRE_072890</name>
</gene>
<dbReference type="SUPFAM" id="SSF56300">
    <property type="entry name" value="Metallo-dependent phosphatases"/>
    <property type="match status" value="1"/>
</dbReference>
<evidence type="ECO:0000313" key="3">
    <source>
        <dbReference type="Proteomes" id="UP000029964"/>
    </source>
</evidence>
<dbReference type="PANTHER" id="PTHR12905:SF16">
    <property type="entry name" value="SER_THR PROTEIN PHOSPHATASE FAMILY PROTEIN (AFU_ORTHOLOGUE AFUA_1G06000)"/>
    <property type="match status" value="1"/>
</dbReference>
<sequence length="307" mass="33380">MSPAPETLRRTRIVCISDTHNSTPKLPLGDVLIHAGDLTNQGSYSEVQRNHDITLDEAFYAENGHDFHNQTPQSHADCLALFTSAPSITYLNHSTATIRLSSPTGPHTSFSIFGSPYSPRCGNWAFSYDVAPSPNSDLPKLWDDIPLSTDILVTHTPPYSHLDKTSTHGAAGCEALRRALWRIRPRLAVCGHVHMARGAERIAWNLTSPHSEAHSTAWEDPGLGSNRISLVDLTGRKAPPLANDGSHPQACASAHGEDRCDVDTLRGRRETCLVNASIVQTSYPHVGGKKLGKPIVVDLDLPVWEAG</sequence>
<keyword evidence="2" id="KW-0456">Lyase</keyword>
<keyword evidence="3" id="KW-1185">Reference proteome</keyword>
<dbReference type="AlphaFoldDB" id="A0A086SY07"/>
<dbReference type="HOGENOM" id="CLU_041441_0_0_1"/>
<accession>A0A086SY07</accession>
<protein>
    <submittedName>
        <fullName evidence="2">Rhamnogalacturonate lyase C-like protein</fullName>
    </submittedName>
</protein>
<dbReference type="EMBL" id="JPKY01000108">
    <property type="protein sequence ID" value="KFH41989.1"/>
    <property type="molecule type" value="Genomic_DNA"/>
</dbReference>
<dbReference type="Proteomes" id="UP000029964">
    <property type="component" value="Unassembled WGS sequence"/>
</dbReference>
<name>A0A086SY07_HAPC1</name>
<dbReference type="PANTHER" id="PTHR12905">
    <property type="entry name" value="METALLOPHOSPHOESTERASE"/>
    <property type="match status" value="1"/>
</dbReference>
<evidence type="ECO:0000259" key="1">
    <source>
        <dbReference type="Pfam" id="PF00149"/>
    </source>
</evidence>
<dbReference type="CDD" id="cd07379">
    <property type="entry name" value="MPP_239FB"/>
    <property type="match status" value="1"/>
</dbReference>